<reference evidence="1 2" key="1">
    <citation type="journal article" date="2016" name="Int. J. Syst. Evol. Microbiol.">
        <title>Descriptions of Anaerotaenia torta gen. nov., sp. nov. and Anaerocolumna cellulosilytica gen. nov., sp. nov. isolated from a methanogenic reactor of cattle waste.</title>
        <authorList>
            <person name="Uek A."/>
            <person name="Ohtaki Y."/>
            <person name="Kaku N."/>
            <person name="Ueki K."/>
        </authorList>
    </citation>
    <scope>NUCLEOTIDE SEQUENCE [LARGE SCALE GENOMIC DNA]</scope>
    <source>
        <strain evidence="1 2">SN021</strain>
    </source>
</reference>
<accession>A0A6S6R7B0</accession>
<keyword evidence="2" id="KW-1185">Reference proteome</keyword>
<evidence type="ECO:0000313" key="2">
    <source>
        <dbReference type="Proteomes" id="UP000515561"/>
    </source>
</evidence>
<evidence type="ECO:0000313" key="1">
    <source>
        <dbReference type="EMBL" id="BCJ94901.1"/>
    </source>
</evidence>
<dbReference type="Pfam" id="PF18941">
    <property type="entry name" value="DUF5688"/>
    <property type="match status" value="1"/>
</dbReference>
<dbReference type="RefSeq" id="WP_184088833.1">
    <property type="nucleotide sequence ID" value="NZ_AP023367.1"/>
</dbReference>
<protein>
    <submittedName>
        <fullName evidence="1">Uncharacterized protein</fullName>
    </submittedName>
</protein>
<dbReference type="AlphaFoldDB" id="A0A6S6R7B0"/>
<organism evidence="1 2">
    <name type="scientific">Anaerocolumna cellulosilytica</name>
    <dbReference type="NCBI Taxonomy" id="433286"/>
    <lineage>
        <taxon>Bacteria</taxon>
        <taxon>Bacillati</taxon>
        <taxon>Bacillota</taxon>
        <taxon>Clostridia</taxon>
        <taxon>Lachnospirales</taxon>
        <taxon>Lachnospiraceae</taxon>
        <taxon>Anaerocolumna</taxon>
    </lineage>
</organism>
<dbReference type="EMBL" id="AP023367">
    <property type="protein sequence ID" value="BCJ94901.1"/>
    <property type="molecule type" value="Genomic_DNA"/>
</dbReference>
<gene>
    <name evidence="1" type="ORF">acsn021_24700</name>
</gene>
<dbReference type="Proteomes" id="UP000515561">
    <property type="component" value="Chromosome"/>
</dbReference>
<proteinExistence type="predicted"/>
<dbReference type="KEGG" id="acel:acsn021_24700"/>
<dbReference type="InterPro" id="IPR043743">
    <property type="entry name" value="DUF5688"/>
</dbReference>
<name>A0A6S6R7B0_9FIRM</name>
<sequence length="326" mass="37791">MTRKYALKPYSYSEFLKKIKLSVKRVMGEGYTVEINHILKNNSIELDCLIIRKDRDKVSPNIYLNTYYEIYMEGQSLDDIVDEIIQVYEDTKGEGEGEALALRYNLEEMKPYIIYRLVNYKKNKKLLEGVPYISFLDLAITFHCLVKNTEEGIGTIRVTNEHLNEWGIDIEELKEYAVLNTPKLFPPMIKTMQDIMEDMFQQESHMNEMERPINDLEQDNTAQEHLEDLCIDETMYVISNAKSINGASCLIYPNVIKNLSELLDTDLYILPSSIHEIIALKADNRASKEYLLSMVADVNGSQVPEEDILSYNIYFYSKKRAALTVL</sequence>